<organism evidence="1 2">
    <name type="scientific">Smittium culicis</name>
    <dbReference type="NCBI Taxonomy" id="133412"/>
    <lineage>
        <taxon>Eukaryota</taxon>
        <taxon>Fungi</taxon>
        <taxon>Fungi incertae sedis</taxon>
        <taxon>Zoopagomycota</taxon>
        <taxon>Kickxellomycotina</taxon>
        <taxon>Harpellomycetes</taxon>
        <taxon>Harpellales</taxon>
        <taxon>Legeriomycetaceae</taxon>
        <taxon>Smittium</taxon>
    </lineage>
</organism>
<name>A0A1R1XSW2_9FUNG</name>
<gene>
    <name evidence="1" type="ORF">AYI70_g5797</name>
</gene>
<evidence type="ECO:0000313" key="1">
    <source>
        <dbReference type="EMBL" id="OMJ17708.1"/>
    </source>
</evidence>
<dbReference type="OrthoDB" id="10409600at2759"/>
<comment type="caution">
    <text evidence="1">The sequence shown here is derived from an EMBL/GenBank/DDBJ whole genome shotgun (WGS) entry which is preliminary data.</text>
</comment>
<dbReference type="Proteomes" id="UP000187283">
    <property type="component" value="Unassembled WGS sequence"/>
</dbReference>
<evidence type="ECO:0000313" key="2">
    <source>
        <dbReference type="Proteomes" id="UP000187283"/>
    </source>
</evidence>
<reference evidence="1 2" key="1">
    <citation type="submission" date="2017-01" db="EMBL/GenBank/DDBJ databases">
        <authorList>
            <person name="Mah S.A."/>
            <person name="Swanson W.J."/>
            <person name="Moy G.W."/>
            <person name="Vacquier V.D."/>
        </authorList>
    </citation>
    <scope>NUCLEOTIDE SEQUENCE [LARGE SCALE GENOMIC DNA]</scope>
    <source>
        <strain evidence="1 2">GSMNP</strain>
    </source>
</reference>
<dbReference type="AlphaFoldDB" id="A0A1R1XSW2"/>
<dbReference type="EMBL" id="LSSN01001964">
    <property type="protein sequence ID" value="OMJ17708.1"/>
    <property type="molecule type" value="Genomic_DNA"/>
</dbReference>
<accession>A0A1R1XSW2</accession>
<proteinExistence type="predicted"/>
<sequence>MLNHRRARKQHQIDYILVADVPVHIGCWKVDYPQVHARLLDPAIVCRHIMAQIFCPHVPLAAIILRALKLDPLVLPNHIELAEHLPHHILITVRALN</sequence>
<protein>
    <submittedName>
        <fullName evidence="1">Uncharacterized protein</fullName>
    </submittedName>
</protein>
<keyword evidence="2" id="KW-1185">Reference proteome</keyword>